<dbReference type="PANTHER" id="PTHR23335">
    <property type="entry name" value="CALMODULIN-BINDING TRANSCRIPTION ACTIVATOR CAMTA"/>
    <property type="match status" value="1"/>
</dbReference>
<dbReference type="SMART" id="SM00248">
    <property type="entry name" value="ANK"/>
    <property type="match status" value="2"/>
</dbReference>
<keyword evidence="3" id="KW-0677">Repeat</keyword>
<dbReference type="Pfam" id="PF00612">
    <property type="entry name" value="IQ"/>
    <property type="match status" value="3"/>
</dbReference>
<dbReference type="Gene3D" id="1.25.40.20">
    <property type="entry name" value="Ankyrin repeat-containing domain"/>
    <property type="match status" value="1"/>
</dbReference>
<dbReference type="Proteomes" id="UP000228380">
    <property type="component" value="Unplaced"/>
</dbReference>
<dbReference type="GO" id="GO:0005634">
    <property type="term" value="C:nucleus"/>
    <property type="evidence" value="ECO:0007669"/>
    <property type="project" value="UniProtKB-SubCell"/>
</dbReference>
<keyword evidence="5" id="KW-0112">Calmodulin-binding</keyword>
<dbReference type="InterPro" id="IPR005559">
    <property type="entry name" value="CG-1_dom"/>
</dbReference>
<accession>A0A8B8ZQP1</accession>
<dbReference type="PROSITE" id="PS50096">
    <property type="entry name" value="IQ"/>
    <property type="match status" value="4"/>
</dbReference>
<dbReference type="SUPFAM" id="SSF81296">
    <property type="entry name" value="E set domains"/>
    <property type="match status" value="1"/>
</dbReference>
<dbReference type="GO" id="GO:0005516">
    <property type="term" value="F:calmodulin binding"/>
    <property type="evidence" value="ECO:0007669"/>
    <property type="project" value="UniProtKB-KW"/>
</dbReference>
<evidence type="ECO:0000313" key="15">
    <source>
        <dbReference type="Proteomes" id="UP000228380"/>
    </source>
</evidence>
<evidence type="ECO:0000256" key="11">
    <source>
        <dbReference type="ARBA" id="ARBA00023242"/>
    </source>
</evidence>
<keyword evidence="8" id="KW-0238">DNA-binding</keyword>
<dbReference type="AlphaFoldDB" id="A0A8B8ZQP1"/>
<evidence type="ECO:0000256" key="13">
    <source>
        <dbReference type="SAM" id="MobiDB-lite"/>
    </source>
</evidence>
<dbReference type="PROSITE" id="PS50088">
    <property type="entry name" value="ANK_REPEAT"/>
    <property type="match status" value="1"/>
</dbReference>
<feature type="region of interest" description="Disordered" evidence="13">
    <location>
        <begin position="180"/>
        <end position="208"/>
    </location>
</feature>
<protein>
    <submittedName>
        <fullName evidence="16">Calmodulin-binding transcription activator CBT isoform X1</fullName>
    </submittedName>
</protein>
<dbReference type="InterPro" id="IPR036770">
    <property type="entry name" value="Ankyrin_rpt-contain_sf"/>
</dbReference>
<organism evidence="15 16">
    <name type="scientific">Phoenix dactylifera</name>
    <name type="common">Date palm</name>
    <dbReference type="NCBI Taxonomy" id="42345"/>
    <lineage>
        <taxon>Eukaryota</taxon>
        <taxon>Viridiplantae</taxon>
        <taxon>Streptophyta</taxon>
        <taxon>Embryophyta</taxon>
        <taxon>Tracheophyta</taxon>
        <taxon>Spermatophyta</taxon>
        <taxon>Magnoliopsida</taxon>
        <taxon>Liliopsida</taxon>
        <taxon>Arecaceae</taxon>
        <taxon>Coryphoideae</taxon>
        <taxon>Phoeniceae</taxon>
        <taxon>Phoenix</taxon>
    </lineage>
</organism>
<dbReference type="Gene3D" id="1.20.5.190">
    <property type="match status" value="1"/>
</dbReference>
<dbReference type="SMART" id="SM01076">
    <property type="entry name" value="CG-1"/>
    <property type="match status" value="1"/>
</dbReference>
<evidence type="ECO:0000256" key="10">
    <source>
        <dbReference type="ARBA" id="ARBA00023163"/>
    </source>
</evidence>
<evidence type="ECO:0000256" key="8">
    <source>
        <dbReference type="ARBA" id="ARBA00023125"/>
    </source>
</evidence>
<proteinExistence type="inferred from homology"/>
<evidence type="ECO:0000256" key="9">
    <source>
        <dbReference type="ARBA" id="ARBA00023159"/>
    </source>
</evidence>
<gene>
    <name evidence="16" type="primary">LOC103704644</name>
</gene>
<evidence type="ECO:0000256" key="12">
    <source>
        <dbReference type="PROSITE-ProRule" id="PRU00023"/>
    </source>
</evidence>
<dbReference type="InterPro" id="IPR013783">
    <property type="entry name" value="Ig-like_fold"/>
</dbReference>
<evidence type="ECO:0000259" key="14">
    <source>
        <dbReference type="PROSITE" id="PS51437"/>
    </source>
</evidence>
<dbReference type="GO" id="GO:0003690">
    <property type="term" value="F:double-stranded DNA binding"/>
    <property type="evidence" value="ECO:0007669"/>
    <property type="project" value="TreeGrafter"/>
</dbReference>
<evidence type="ECO:0000256" key="4">
    <source>
        <dbReference type="ARBA" id="ARBA00022837"/>
    </source>
</evidence>
<dbReference type="OrthoDB" id="407555at2759"/>
<evidence type="ECO:0000256" key="2">
    <source>
        <dbReference type="ARBA" id="ARBA00008267"/>
    </source>
</evidence>
<dbReference type="GeneID" id="103704644"/>
<dbReference type="PROSITE" id="PS51437">
    <property type="entry name" value="CG_1"/>
    <property type="match status" value="1"/>
</dbReference>
<dbReference type="SMART" id="SM00015">
    <property type="entry name" value="IQ"/>
    <property type="match status" value="3"/>
</dbReference>
<evidence type="ECO:0000256" key="3">
    <source>
        <dbReference type="ARBA" id="ARBA00022737"/>
    </source>
</evidence>
<evidence type="ECO:0000256" key="6">
    <source>
        <dbReference type="ARBA" id="ARBA00023015"/>
    </source>
</evidence>
<sequence>MEAGDSASLDGTEIHGFQTKADLRIEKLMEDASARWLRPNEVHAILSNYTLFKIQPQPTENPRSITLALLPSKDCGTILLFDRKMLRNFRKDGHNWKKKKDGKTVQEAHEKLKIGNEERIHVYYARSEDDPNFYRRCYWLLDKKLERIVLVHYRQTSEENASQNPSTPVECTEALSLTNRMHHGSPSTPINSSGSAHSELSGSAVMSEEINSREDHAINTGSGISLADNCNELWNHELSLHEINTLDWEDLVEPQTSTVSMLGREGVASSSVQQMPDGFRNSVNNHSFLPSHDVVEGVTSSGHPTDVTNGNGIIGVNHVNGGYFQTAKNQENPSPLFKTMNPTSQVADIKLDSVHSSASPDIFTGDVFLAQNSFGRWNCMNDDSLGFVADQLEALNSSGDKSNAFTIMDQSSTAEQVFSITDISPGWAYSTEETKVLVVGHFNEPYKHLMTSNIYCVFGEMHAAAEMIQAGVYHCTAMPHPPGSVNFFMTLDGYTPISQVLSFDYRSAPSVKLNGGVTSSEDDNNNLKWKEFQVQARLAHLLFSTTDNISIQSNRIQSKSLKEAKRYLSATSPLMAKDWMNLLRLSSNSEALHVPATQDLFELVLKNKLQEWILEKVAEGCKTTSLDSQGQGVIHLCAILDYAWAARLFALSGMSLDFRDASGWTALHWAAYFGREKMVAALLSVGANPSLVTDPTSEFPGGCTAADLASNQGYEGLAAYLAEKGLTAHFQAMSLSGNISVPLSPSSTNQVSSENVYAENLTEQELCLKESLAAYRNAADAADRIQAAFRERALKQQTKAVQLDKPEIEAVQIVAALKIQHAFRNHSRRRMLKAAARIQSHFRTWKIRRHFLNMRKQAIKIQAVFRGHQVRKQYCKIIWSVGVLEKAILRWRLKRKGLRGIQVESKEAMKVDTEEESTEEDFFRISREQAEERVKRSVIRVQAMFRSHRAQQEYRRMKLAHEQANVVLLKGDILNYF</sequence>
<keyword evidence="15" id="KW-1185">Reference proteome</keyword>
<dbReference type="Gene3D" id="2.60.40.10">
    <property type="entry name" value="Immunoglobulins"/>
    <property type="match status" value="1"/>
</dbReference>
<keyword evidence="4" id="KW-0106">Calcium</keyword>
<dbReference type="GO" id="GO:0006357">
    <property type="term" value="P:regulation of transcription by RNA polymerase II"/>
    <property type="evidence" value="ECO:0007669"/>
    <property type="project" value="TreeGrafter"/>
</dbReference>
<dbReference type="RefSeq" id="XP_038973804.1">
    <property type="nucleotide sequence ID" value="XM_039117876.1"/>
</dbReference>
<name>A0A8B8ZQP1_PHODC</name>
<comment type="subcellular location">
    <subcellularLocation>
        <location evidence="1">Nucleus</location>
    </subcellularLocation>
</comment>
<dbReference type="InterPro" id="IPR002110">
    <property type="entry name" value="Ankyrin_rpt"/>
</dbReference>
<dbReference type="FunFam" id="1.20.5.190:FF:000003">
    <property type="entry name" value="Calmodulin-binding transcription activator 2"/>
    <property type="match status" value="1"/>
</dbReference>
<dbReference type="CDD" id="cd23767">
    <property type="entry name" value="IQCD"/>
    <property type="match status" value="3"/>
</dbReference>
<dbReference type="Pfam" id="PF03859">
    <property type="entry name" value="CG-1"/>
    <property type="match status" value="1"/>
</dbReference>
<feature type="repeat" description="ANK" evidence="12">
    <location>
        <begin position="662"/>
        <end position="694"/>
    </location>
</feature>
<dbReference type="GO" id="GO:0003712">
    <property type="term" value="F:transcription coregulator activity"/>
    <property type="evidence" value="ECO:0007669"/>
    <property type="project" value="TreeGrafter"/>
</dbReference>
<feature type="compositionally biased region" description="Polar residues" evidence="13">
    <location>
        <begin position="180"/>
        <end position="191"/>
    </location>
</feature>
<dbReference type="InterPro" id="IPR014756">
    <property type="entry name" value="Ig_E-set"/>
</dbReference>
<dbReference type="PROSITE" id="PS50297">
    <property type="entry name" value="ANK_REP_REGION"/>
    <property type="match status" value="1"/>
</dbReference>
<dbReference type="InterPro" id="IPR027417">
    <property type="entry name" value="P-loop_NTPase"/>
</dbReference>
<dbReference type="SUPFAM" id="SSF52540">
    <property type="entry name" value="P-loop containing nucleoside triphosphate hydrolases"/>
    <property type="match status" value="1"/>
</dbReference>
<dbReference type="Pfam" id="PF12796">
    <property type="entry name" value="Ank_2"/>
    <property type="match status" value="1"/>
</dbReference>
<feature type="compositionally biased region" description="Low complexity" evidence="13">
    <location>
        <begin position="192"/>
        <end position="204"/>
    </location>
</feature>
<keyword evidence="10" id="KW-0804">Transcription</keyword>
<comment type="similarity">
    <text evidence="2">Belongs to the CAMTA family.</text>
</comment>
<reference evidence="16" key="1">
    <citation type="submission" date="2025-08" db="UniProtKB">
        <authorList>
            <consortium name="RefSeq"/>
        </authorList>
    </citation>
    <scope>IDENTIFICATION</scope>
    <source>
        <tissue evidence="16">Young leaves</tissue>
    </source>
</reference>
<feature type="domain" description="CG-1" evidence="14">
    <location>
        <begin position="25"/>
        <end position="162"/>
    </location>
</feature>
<evidence type="ECO:0000256" key="5">
    <source>
        <dbReference type="ARBA" id="ARBA00022860"/>
    </source>
</evidence>
<dbReference type="InterPro" id="IPR000048">
    <property type="entry name" value="IQ_motif_EF-hand-BS"/>
</dbReference>
<keyword evidence="6" id="KW-0805">Transcription regulation</keyword>
<keyword evidence="9" id="KW-0010">Activator</keyword>
<keyword evidence="7 12" id="KW-0040">ANK repeat</keyword>
<evidence type="ECO:0000256" key="1">
    <source>
        <dbReference type="ARBA" id="ARBA00004123"/>
    </source>
</evidence>
<keyword evidence="11" id="KW-0539">Nucleus</keyword>
<dbReference type="PANTHER" id="PTHR23335:SF3">
    <property type="entry name" value="CALMODULIN-BINDING TRANSCRIPTION ACTIVATOR 5"/>
    <property type="match status" value="1"/>
</dbReference>
<evidence type="ECO:0000313" key="16">
    <source>
        <dbReference type="RefSeq" id="XP_038973804.1"/>
    </source>
</evidence>
<evidence type="ECO:0000256" key="7">
    <source>
        <dbReference type="ARBA" id="ARBA00023043"/>
    </source>
</evidence>
<dbReference type="SUPFAM" id="SSF48403">
    <property type="entry name" value="Ankyrin repeat"/>
    <property type="match status" value="1"/>
</dbReference>